<name>A0A6P2C2Q8_9ACTN</name>
<organism evidence="1 2">
    <name type="scientific">Trebonia kvetii</name>
    <dbReference type="NCBI Taxonomy" id="2480626"/>
    <lineage>
        <taxon>Bacteria</taxon>
        <taxon>Bacillati</taxon>
        <taxon>Actinomycetota</taxon>
        <taxon>Actinomycetes</taxon>
        <taxon>Streptosporangiales</taxon>
        <taxon>Treboniaceae</taxon>
        <taxon>Trebonia</taxon>
    </lineage>
</organism>
<dbReference type="EMBL" id="RPFW01000002">
    <property type="protein sequence ID" value="TVZ05478.1"/>
    <property type="molecule type" value="Genomic_DNA"/>
</dbReference>
<keyword evidence="2" id="KW-1185">Reference proteome</keyword>
<evidence type="ECO:0000313" key="2">
    <source>
        <dbReference type="Proteomes" id="UP000460272"/>
    </source>
</evidence>
<sequence>MAELTFGCTEAHAQRYAATPTLSFALTITESTGVRVHAIALRCQIRIEPHRRRYSADEARRLNDLFGETSRWAETVKPIQLATVSTMVKGFTSVTETELQVPCTYDLEVASARYLQGLDDGTIPLLLLFSGTVFVAKGESYSVQLIPWSSEASYRMPVRVWQDVVNEHFPGSAWLRCTRETLDALSVFKAEHALPTWDATLSALLAAARSAEASGAQAGPAPSAPAWRAGES</sequence>
<evidence type="ECO:0000313" key="1">
    <source>
        <dbReference type="EMBL" id="TVZ05478.1"/>
    </source>
</evidence>
<accession>A0A6P2C2Q8</accession>
<dbReference type="Pfam" id="PF19562">
    <property type="entry name" value="DUF6084"/>
    <property type="match status" value="1"/>
</dbReference>
<protein>
    <submittedName>
        <fullName evidence="1">Uncharacterized protein</fullName>
    </submittedName>
</protein>
<proteinExistence type="predicted"/>
<dbReference type="InterPro" id="IPR045730">
    <property type="entry name" value="DUF6084"/>
</dbReference>
<dbReference type="Proteomes" id="UP000460272">
    <property type="component" value="Unassembled WGS sequence"/>
</dbReference>
<gene>
    <name evidence="1" type="ORF">EAS64_13115</name>
</gene>
<dbReference type="AlphaFoldDB" id="A0A6P2C2Q8"/>
<reference evidence="1 2" key="1">
    <citation type="submission" date="2018-11" db="EMBL/GenBank/DDBJ databases">
        <title>Trebonia kvetii gen.nov., sp.nov., a novel acidophilic actinobacterium, and proposal of the new actinobacterial family Treboniaceae fam. nov.</title>
        <authorList>
            <person name="Rapoport D."/>
            <person name="Sagova-Mareckova M."/>
            <person name="Sedlacek I."/>
            <person name="Provaznik J."/>
            <person name="Kralova S."/>
            <person name="Pavlinic D."/>
            <person name="Benes V."/>
            <person name="Kopecky J."/>
        </authorList>
    </citation>
    <scope>NUCLEOTIDE SEQUENCE [LARGE SCALE GENOMIC DNA]</scope>
    <source>
        <strain evidence="1 2">15Tr583</strain>
    </source>
</reference>
<dbReference type="OrthoDB" id="115056at2"/>
<dbReference type="RefSeq" id="WP_145853179.1">
    <property type="nucleotide sequence ID" value="NZ_RPFW01000002.1"/>
</dbReference>
<comment type="caution">
    <text evidence="1">The sequence shown here is derived from an EMBL/GenBank/DDBJ whole genome shotgun (WGS) entry which is preliminary data.</text>
</comment>